<evidence type="ECO:0000256" key="1">
    <source>
        <dbReference type="ARBA" id="ARBA00006534"/>
    </source>
</evidence>
<keyword evidence="2" id="KW-0645">Protease</keyword>
<dbReference type="PANTHER" id="PTHR20842">
    <property type="entry name" value="PROTEASE S51 ALPHA-ASPARTYL DIPEPTIDASE"/>
    <property type="match status" value="1"/>
</dbReference>
<dbReference type="Proteomes" id="UP000191820">
    <property type="component" value="Chromosome"/>
</dbReference>
<dbReference type="InterPro" id="IPR029062">
    <property type="entry name" value="Class_I_gatase-like"/>
</dbReference>
<dbReference type="EMBL" id="CP020472">
    <property type="protein sequence ID" value="ARD23508.1"/>
    <property type="molecule type" value="Genomic_DNA"/>
</dbReference>
<protein>
    <submittedName>
        <fullName evidence="5">Peptidase S51</fullName>
    </submittedName>
</protein>
<dbReference type="RefSeq" id="WP_167692934.1">
    <property type="nucleotide sequence ID" value="NZ_CP020472.1"/>
</dbReference>
<keyword evidence="6" id="KW-1185">Reference proteome</keyword>
<evidence type="ECO:0000256" key="3">
    <source>
        <dbReference type="ARBA" id="ARBA00022801"/>
    </source>
</evidence>
<reference evidence="5 6" key="1">
    <citation type="submission" date="2017-03" db="EMBL/GenBank/DDBJ databases">
        <title>Genome sequencing of Shewanella japonica KCTC 22435.</title>
        <authorList>
            <person name="Kim K.M."/>
        </authorList>
    </citation>
    <scope>NUCLEOTIDE SEQUENCE [LARGE SCALE GENOMIC DNA]</scope>
    <source>
        <strain evidence="5 6">KCTC 22435</strain>
    </source>
</reference>
<evidence type="ECO:0000256" key="2">
    <source>
        <dbReference type="ARBA" id="ARBA00022670"/>
    </source>
</evidence>
<dbReference type="InterPro" id="IPR005320">
    <property type="entry name" value="Peptidase_S51"/>
</dbReference>
<gene>
    <name evidence="5" type="ORF">SJ2017_3244</name>
</gene>
<comment type="similarity">
    <text evidence="1">Belongs to the peptidase S51 family.</text>
</comment>
<evidence type="ECO:0000313" key="5">
    <source>
        <dbReference type="EMBL" id="ARD23508.1"/>
    </source>
</evidence>
<dbReference type="SUPFAM" id="SSF52317">
    <property type="entry name" value="Class I glutamine amidotransferase-like"/>
    <property type="match status" value="1"/>
</dbReference>
<dbReference type="PANTHER" id="PTHR20842:SF0">
    <property type="entry name" value="ALPHA-ASPARTYL DIPEPTIDASE"/>
    <property type="match status" value="1"/>
</dbReference>
<keyword evidence="4" id="KW-0720">Serine protease</keyword>
<accession>A0ABN4YKE2</accession>
<organism evidence="5 6">
    <name type="scientific">Shewanella japonica</name>
    <dbReference type="NCBI Taxonomy" id="93973"/>
    <lineage>
        <taxon>Bacteria</taxon>
        <taxon>Pseudomonadati</taxon>
        <taxon>Pseudomonadota</taxon>
        <taxon>Gammaproteobacteria</taxon>
        <taxon>Alteromonadales</taxon>
        <taxon>Shewanellaceae</taxon>
        <taxon>Shewanella</taxon>
    </lineage>
</organism>
<evidence type="ECO:0000256" key="4">
    <source>
        <dbReference type="ARBA" id="ARBA00022825"/>
    </source>
</evidence>
<proteinExistence type="inferred from homology"/>
<dbReference type="Gene3D" id="3.40.50.880">
    <property type="match status" value="1"/>
</dbReference>
<keyword evidence="3" id="KW-0378">Hydrolase</keyword>
<name>A0ABN4YKE2_9GAMM</name>
<dbReference type="Pfam" id="PF03575">
    <property type="entry name" value="Peptidase_S51"/>
    <property type="match status" value="1"/>
</dbReference>
<sequence length="225" mass="24692">MNVALLSHTDTANASKALRYFINGLSNDLKSLPVVYIASEPDAQRQFFNPIADCYRQLGFNTVQYVELEQDFDAQATLKVLRAAGLVHLSGGDTFRFLYWLKQRGLDKQLYHLAENGLPIVGVSAGAMILTPDISSAILCGDTNSIGLANTSALNIVPFQFVPHVKNPQEPTAQIMDFVAHTQQDLLLCSDDDAVVFHSGLLTTESSLIPKNIHYFGQPNLVQQA</sequence>
<evidence type="ECO:0000313" key="6">
    <source>
        <dbReference type="Proteomes" id="UP000191820"/>
    </source>
</evidence>